<evidence type="ECO:0000256" key="1">
    <source>
        <dbReference type="SAM" id="SignalP"/>
    </source>
</evidence>
<dbReference type="SUPFAM" id="SSF53822">
    <property type="entry name" value="Periplasmic binding protein-like I"/>
    <property type="match status" value="1"/>
</dbReference>
<dbReference type="CDD" id="cd06325">
    <property type="entry name" value="PBP1_ABC_unchar_transporter"/>
    <property type="match status" value="1"/>
</dbReference>
<dbReference type="PANTHER" id="PTHR35271">
    <property type="entry name" value="ABC TRANSPORTER, SUBSTRATE-BINDING LIPOPROTEIN-RELATED"/>
    <property type="match status" value="1"/>
</dbReference>
<dbReference type="Pfam" id="PF04392">
    <property type="entry name" value="ABC_sub_bind"/>
    <property type="match status" value="1"/>
</dbReference>
<sequence length="331" mass="36780">MTRLFVAFALLLSLSAGAAPYRIAMVLPRDEQPTEQAFRDYLRKNGVDTEVSVLRYSGKREDAPALIQQLRQLRPDLIYTWGTPTTLAVAGTYDDAEPDRHIRDIPIVFTEVTDPLGTRLVPSLEQPRRNLTGVSHVAPLTVQLNTIRAYRPFKRLGYLTNPAEPNSLLVRDALQRLAPSLQFELVEETVPLRDGSPDPSALPLLVRRIAEQRVDFLYIGPSTFLAFTHRDAVTQAALDIRLPTFCATESIVRQAKCLFGLFSNGANVGRFAAYKAREILLERKPAGSVPAQTLQRFSLIINMPVAQQLDLYPPLGLLNVAEVVNAAQSKP</sequence>
<reference evidence="3" key="1">
    <citation type="journal article" date="2019" name="Int. J. Syst. Evol. Microbiol.">
        <title>The Global Catalogue of Microorganisms (GCM) 10K type strain sequencing project: providing services to taxonomists for standard genome sequencing and annotation.</title>
        <authorList>
            <consortium name="The Broad Institute Genomics Platform"/>
            <consortium name="The Broad Institute Genome Sequencing Center for Infectious Disease"/>
            <person name="Wu L."/>
            <person name="Ma J."/>
        </authorList>
    </citation>
    <scope>NUCLEOTIDE SEQUENCE [LARGE SCALE GENOMIC DNA]</scope>
    <source>
        <strain evidence="3">LMG 29894</strain>
    </source>
</reference>
<proteinExistence type="predicted"/>
<evidence type="ECO:0000313" key="3">
    <source>
        <dbReference type="Proteomes" id="UP001595791"/>
    </source>
</evidence>
<organism evidence="2 3">
    <name type="scientific">Chitinimonas lacunae</name>
    <dbReference type="NCBI Taxonomy" id="1963018"/>
    <lineage>
        <taxon>Bacteria</taxon>
        <taxon>Pseudomonadati</taxon>
        <taxon>Pseudomonadota</taxon>
        <taxon>Betaproteobacteria</taxon>
        <taxon>Neisseriales</taxon>
        <taxon>Chitinibacteraceae</taxon>
        <taxon>Chitinimonas</taxon>
    </lineage>
</organism>
<dbReference type="RefSeq" id="WP_378164516.1">
    <property type="nucleotide sequence ID" value="NZ_JBHSBU010000001.1"/>
</dbReference>
<dbReference type="InterPro" id="IPR007487">
    <property type="entry name" value="ABC_transpt-TYRBP-like"/>
</dbReference>
<feature type="signal peptide" evidence="1">
    <location>
        <begin position="1"/>
        <end position="18"/>
    </location>
</feature>
<dbReference type="Gene3D" id="3.40.50.2300">
    <property type="match status" value="2"/>
</dbReference>
<comment type="caution">
    <text evidence="2">The sequence shown here is derived from an EMBL/GenBank/DDBJ whole genome shotgun (WGS) entry which is preliminary data.</text>
</comment>
<feature type="chain" id="PRO_5045809620" evidence="1">
    <location>
        <begin position="19"/>
        <end position="331"/>
    </location>
</feature>
<dbReference type="Proteomes" id="UP001595791">
    <property type="component" value="Unassembled WGS sequence"/>
</dbReference>
<accession>A0ABV8MQY8</accession>
<dbReference type="PANTHER" id="PTHR35271:SF1">
    <property type="entry name" value="ABC TRANSPORTER, SUBSTRATE-BINDING LIPOPROTEIN"/>
    <property type="match status" value="1"/>
</dbReference>
<protein>
    <submittedName>
        <fullName evidence="2">ABC transporter substrate-binding protein</fullName>
    </submittedName>
</protein>
<evidence type="ECO:0000313" key="2">
    <source>
        <dbReference type="EMBL" id="MFC4160077.1"/>
    </source>
</evidence>
<name>A0ABV8MQY8_9NEIS</name>
<keyword evidence="3" id="KW-1185">Reference proteome</keyword>
<gene>
    <name evidence="2" type="ORF">ACFOW7_12030</name>
</gene>
<dbReference type="EMBL" id="JBHSBU010000001">
    <property type="protein sequence ID" value="MFC4160077.1"/>
    <property type="molecule type" value="Genomic_DNA"/>
</dbReference>
<dbReference type="InterPro" id="IPR028082">
    <property type="entry name" value="Peripla_BP_I"/>
</dbReference>
<keyword evidence="1" id="KW-0732">Signal</keyword>